<gene>
    <name evidence="10" type="ORF">GCM10008014_32330</name>
</gene>
<evidence type="ECO:0000259" key="9">
    <source>
        <dbReference type="PROSITE" id="PS50885"/>
    </source>
</evidence>
<evidence type="ECO:0000313" key="10">
    <source>
        <dbReference type="EMBL" id="GGH59082.1"/>
    </source>
</evidence>
<dbReference type="InterPro" id="IPR004089">
    <property type="entry name" value="MCPsignal_dom"/>
</dbReference>
<evidence type="ECO:0000256" key="3">
    <source>
        <dbReference type="ARBA" id="ARBA00023136"/>
    </source>
</evidence>
<evidence type="ECO:0000259" key="8">
    <source>
        <dbReference type="PROSITE" id="PS50111"/>
    </source>
</evidence>
<evidence type="ECO:0000313" key="11">
    <source>
        <dbReference type="Proteomes" id="UP000652153"/>
    </source>
</evidence>
<evidence type="ECO:0000256" key="7">
    <source>
        <dbReference type="SAM" id="Phobius"/>
    </source>
</evidence>
<dbReference type="PANTHER" id="PTHR32089">
    <property type="entry name" value="METHYL-ACCEPTING CHEMOTAXIS PROTEIN MCPB"/>
    <property type="match status" value="1"/>
</dbReference>
<keyword evidence="7" id="KW-0812">Transmembrane</keyword>
<name>A0ABQ1ZGH0_9BACL</name>
<evidence type="ECO:0000256" key="2">
    <source>
        <dbReference type="ARBA" id="ARBA00022475"/>
    </source>
</evidence>
<protein>
    <submittedName>
        <fullName evidence="10">Methyl-accepting chemotaxis protein</fullName>
    </submittedName>
</protein>
<dbReference type="EMBL" id="BMFU01000004">
    <property type="protein sequence ID" value="GGH59082.1"/>
    <property type="molecule type" value="Genomic_DNA"/>
</dbReference>
<keyword evidence="11" id="KW-1185">Reference proteome</keyword>
<sequence>MKSLSWKNMSFFSKNLLLSFTNIIIIGVALIASSYYFQKTILVDQLHGQVAQITKKWAEDINPVDVQTAITEKSYDGTAQTKLRAYFDEMQKYYPNIAQAYIFGVELGGDNKRLTSLVAMPTNLREAFQSDNVNIGDMYEQPVVVANALKEMLNTDRPTFTTFYSDDFGTWTTIAYPIKDSNGKIFAYFAVDADASAVPAGLNSLLLNGTIILVAFLLLFLIIQYLVVKNTLSPIRHLIKGIDEVSKGNLDVNIPTGKDDLGLVNEKFNVMVRKINDTIVKVQVTSQEVNQSAKELYEVSERNSDNADSINHNVTQIASNIRSQEQATRDSARAMSEMATVIQTIASSSASVADEAYEMERRSQQGNSVVRQVSEQMNLITESVKNTASAIEVLESRSQEIGDILNIISGISSQTNLLALNASIEAARVGEEGRGFAVVAGEVRKLAEQSEQATSQVGVLIQEIQAGIRQAVRAMEQGTSEVDTGLTVADQTGQLFDEILEAAKKVSQQIQEVSSATEEISAGTEEMTATAEDLSASVSKTAVSSEQISISVDEQKASLITLVDSSTRLNDMSEELQELISHFHVSKQQ</sequence>
<comment type="caution">
    <text evidence="10">The sequence shown here is derived from an EMBL/GenBank/DDBJ whole genome shotgun (WGS) entry which is preliminary data.</text>
</comment>
<dbReference type="Gene3D" id="1.10.287.950">
    <property type="entry name" value="Methyl-accepting chemotaxis protein"/>
    <property type="match status" value="1"/>
</dbReference>
<evidence type="ECO:0000256" key="5">
    <source>
        <dbReference type="ARBA" id="ARBA00029447"/>
    </source>
</evidence>
<dbReference type="Proteomes" id="UP000652153">
    <property type="component" value="Unassembled WGS sequence"/>
</dbReference>
<dbReference type="PROSITE" id="PS50111">
    <property type="entry name" value="CHEMOTAXIS_TRANSDUC_2"/>
    <property type="match status" value="1"/>
</dbReference>
<dbReference type="SMART" id="SM00304">
    <property type="entry name" value="HAMP"/>
    <property type="match status" value="1"/>
</dbReference>
<dbReference type="Pfam" id="PF00015">
    <property type="entry name" value="MCPsignal"/>
    <property type="match status" value="1"/>
</dbReference>
<evidence type="ECO:0000256" key="6">
    <source>
        <dbReference type="PROSITE-ProRule" id="PRU00284"/>
    </source>
</evidence>
<feature type="transmembrane region" description="Helical" evidence="7">
    <location>
        <begin position="16"/>
        <end position="37"/>
    </location>
</feature>
<dbReference type="SUPFAM" id="SSF58104">
    <property type="entry name" value="Methyl-accepting chemotaxis protein (MCP) signaling domain"/>
    <property type="match status" value="1"/>
</dbReference>
<feature type="transmembrane region" description="Helical" evidence="7">
    <location>
        <begin position="205"/>
        <end position="227"/>
    </location>
</feature>
<comment type="subcellular location">
    <subcellularLocation>
        <location evidence="1">Cell membrane</location>
    </subcellularLocation>
</comment>
<dbReference type="SMART" id="SM00283">
    <property type="entry name" value="MA"/>
    <property type="match status" value="1"/>
</dbReference>
<dbReference type="InterPro" id="IPR003660">
    <property type="entry name" value="HAMP_dom"/>
</dbReference>
<evidence type="ECO:0000256" key="4">
    <source>
        <dbReference type="ARBA" id="ARBA00023224"/>
    </source>
</evidence>
<keyword evidence="7" id="KW-1133">Transmembrane helix</keyword>
<dbReference type="PANTHER" id="PTHR32089:SF112">
    <property type="entry name" value="LYSOZYME-LIKE PROTEIN-RELATED"/>
    <property type="match status" value="1"/>
</dbReference>
<accession>A0ABQ1ZGH0</accession>
<keyword evidence="4 6" id="KW-0807">Transducer</keyword>
<keyword evidence="3 7" id="KW-0472">Membrane</keyword>
<keyword evidence="2" id="KW-1003">Cell membrane</keyword>
<feature type="domain" description="HAMP" evidence="9">
    <location>
        <begin position="229"/>
        <end position="280"/>
    </location>
</feature>
<evidence type="ECO:0000256" key="1">
    <source>
        <dbReference type="ARBA" id="ARBA00004236"/>
    </source>
</evidence>
<organism evidence="10 11">
    <name type="scientific">Paenibacillus silvae</name>
    <dbReference type="NCBI Taxonomy" id="1325358"/>
    <lineage>
        <taxon>Bacteria</taxon>
        <taxon>Bacillati</taxon>
        <taxon>Bacillota</taxon>
        <taxon>Bacilli</taxon>
        <taxon>Bacillales</taxon>
        <taxon>Paenibacillaceae</taxon>
        <taxon>Paenibacillus</taxon>
    </lineage>
</organism>
<dbReference type="CDD" id="cd11386">
    <property type="entry name" value="MCP_signal"/>
    <property type="match status" value="1"/>
</dbReference>
<dbReference type="CDD" id="cd06225">
    <property type="entry name" value="HAMP"/>
    <property type="match status" value="1"/>
</dbReference>
<dbReference type="Pfam" id="PF00672">
    <property type="entry name" value="HAMP"/>
    <property type="match status" value="1"/>
</dbReference>
<reference evidence="11" key="1">
    <citation type="journal article" date="2019" name="Int. J. Syst. Evol. Microbiol.">
        <title>The Global Catalogue of Microorganisms (GCM) 10K type strain sequencing project: providing services to taxonomists for standard genome sequencing and annotation.</title>
        <authorList>
            <consortium name="The Broad Institute Genomics Platform"/>
            <consortium name="The Broad Institute Genome Sequencing Center for Infectious Disease"/>
            <person name="Wu L."/>
            <person name="Ma J."/>
        </authorList>
    </citation>
    <scope>NUCLEOTIDE SEQUENCE [LARGE SCALE GENOMIC DNA]</scope>
    <source>
        <strain evidence="11">CGMCC 1.12770</strain>
    </source>
</reference>
<dbReference type="PROSITE" id="PS50885">
    <property type="entry name" value="HAMP"/>
    <property type="match status" value="1"/>
</dbReference>
<proteinExistence type="inferred from homology"/>
<comment type="similarity">
    <text evidence="5">Belongs to the methyl-accepting chemotaxis (MCP) protein family.</text>
</comment>
<feature type="domain" description="Methyl-accepting transducer" evidence="8">
    <location>
        <begin position="299"/>
        <end position="535"/>
    </location>
</feature>